<feature type="domain" description="JmjC" evidence="5">
    <location>
        <begin position="191"/>
        <end position="342"/>
    </location>
</feature>
<protein>
    <submittedName>
        <fullName evidence="6">Uncharacterized protein</fullName>
    </submittedName>
</protein>
<dbReference type="Proteomes" id="UP000692954">
    <property type="component" value="Unassembled WGS sequence"/>
</dbReference>
<dbReference type="SMART" id="SM00558">
    <property type="entry name" value="JmjC"/>
    <property type="match status" value="1"/>
</dbReference>
<name>A0A8S1QA29_9CILI</name>
<keyword evidence="1" id="KW-0479">Metal-binding</keyword>
<evidence type="ECO:0000259" key="4">
    <source>
        <dbReference type="PROSITE" id="PS51183"/>
    </source>
</evidence>
<dbReference type="Pfam" id="PF02373">
    <property type="entry name" value="JmjC"/>
    <property type="match status" value="1"/>
</dbReference>
<evidence type="ECO:0000313" key="6">
    <source>
        <dbReference type="EMBL" id="CAD8112253.1"/>
    </source>
</evidence>
<keyword evidence="7" id="KW-1185">Reference proteome</keyword>
<dbReference type="InterPro" id="IPR003349">
    <property type="entry name" value="JmjN"/>
</dbReference>
<dbReference type="GO" id="GO:0000785">
    <property type="term" value="C:chromatin"/>
    <property type="evidence" value="ECO:0007669"/>
    <property type="project" value="TreeGrafter"/>
</dbReference>
<evidence type="ECO:0000313" key="7">
    <source>
        <dbReference type="Proteomes" id="UP000692954"/>
    </source>
</evidence>
<feature type="domain" description="JmjN" evidence="4">
    <location>
        <begin position="44"/>
        <end position="86"/>
    </location>
</feature>
<dbReference type="PROSITE" id="PS51184">
    <property type="entry name" value="JMJC"/>
    <property type="match status" value="1"/>
</dbReference>
<dbReference type="GO" id="GO:0046872">
    <property type="term" value="F:metal ion binding"/>
    <property type="evidence" value="ECO:0007669"/>
    <property type="project" value="UniProtKB-KW"/>
</dbReference>
<accession>A0A8S1QA29</accession>
<evidence type="ECO:0000259" key="5">
    <source>
        <dbReference type="PROSITE" id="PS51184"/>
    </source>
</evidence>
<dbReference type="PROSITE" id="PS51183">
    <property type="entry name" value="JMJN"/>
    <property type="match status" value="1"/>
</dbReference>
<evidence type="ECO:0000256" key="1">
    <source>
        <dbReference type="ARBA" id="ARBA00022723"/>
    </source>
</evidence>
<feature type="region of interest" description="Disordered" evidence="3">
    <location>
        <begin position="1"/>
        <end position="20"/>
    </location>
</feature>
<dbReference type="GO" id="GO:0005634">
    <property type="term" value="C:nucleus"/>
    <property type="evidence" value="ECO:0007669"/>
    <property type="project" value="TreeGrafter"/>
</dbReference>
<dbReference type="GO" id="GO:0010468">
    <property type="term" value="P:regulation of gene expression"/>
    <property type="evidence" value="ECO:0007669"/>
    <property type="project" value="TreeGrafter"/>
</dbReference>
<organism evidence="6 7">
    <name type="scientific">Paramecium sonneborni</name>
    <dbReference type="NCBI Taxonomy" id="65129"/>
    <lineage>
        <taxon>Eukaryota</taxon>
        <taxon>Sar</taxon>
        <taxon>Alveolata</taxon>
        <taxon>Ciliophora</taxon>
        <taxon>Intramacronucleata</taxon>
        <taxon>Oligohymenophorea</taxon>
        <taxon>Peniculida</taxon>
        <taxon>Parameciidae</taxon>
        <taxon>Paramecium</taxon>
    </lineage>
</organism>
<dbReference type="EMBL" id="CAJJDN010000100">
    <property type="protein sequence ID" value="CAD8112253.1"/>
    <property type="molecule type" value="Genomic_DNA"/>
</dbReference>
<dbReference type="AlphaFoldDB" id="A0A8S1QA29"/>
<comment type="caution">
    <text evidence="6">The sequence shown here is derived from an EMBL/GenBank/DDBJ whole genome shotgun (WGS) entry which is preliminary data.</text>
</comment>
<proteinExistence type="predicted"/>
<dbReference type="GO" id="GO:0141052">
    <property type="term" value="F:histone H3 demethylase activity"/>
    <property type="evidence" value="ECO:0007669"/>
    <property type="project" value="UniProtKB-ARBA"/>
</dbReference>
<dbReference type="PANTHER" id="PTHR10694">
    <property type="entry name" value="LYSINE-SPECIFIC DEMETHYLASE"/>
    <property type="match status" value="1"/>
</dbReference>
<dbReference type="PANTHER" id="PTHR10694:SF33">
    <property type="entry name" value="LYSINE-SPECIFIC DEMETHYLASE 5"/>
    <property type="match status" value="1"/>
</dbReference>
<feature type="compositionally biased region" description="Basic residues" evidence="3">
    <location>
        <begin position="1"/>
        <end position="14"/>
    </location>
</feature>
<gene>
    <name evidence="6" type="ORF">PSON_ATCC_30995.1.T1000102</name>
</gene>
<keyword evidence="2" id="KW-0408">Iron</keyword>
<reference evidence="6" key="1">
    <citation type="submission" date="2021-01" db="EMBL/GenBank/DDBJ databases">
        <authorList>
            <consortium name="Genoscope - CEA"/>
            <person name="William W."/>
        </authorList>
    </citation>
    <scope>NUCLEOTIDE SEQUENCE</scope>
</reference>
<evidence type="ECO:0000256" key="3">
    <source>
        <dbReference type="SAM" id="MobiDB-lite"/>
    </source>
</evidence>
<dbReference type="InterPro" id="IPR003347">
    <property type="entry name" value="JmjC_dom"/>
</dbReference>
<sequence length="342" mass="39840">MIRQLKQRKQIRKSKNSDDITEPHSKLLLERFPYTIKDLQFREVPTLNVTQEFFKDPFKTIDDLYSKGYEKFGIVKLVLPSESIVPEKKFYSDLETKLKGKRVETRVQTLNFQQEGEIFGSNTIGFTLQEYMSYANKFECSHKLQGLREVSNQIRQNEIEFWSIVDYPNRYNDVEVEYAADLLATKYATGFQEGQLGNLSSINKNSNSIFQVLQEKSEMSGISVPWLYLGMKYANFCWHKEDLNLNSLNYMHAGAPKTWYAIPPCHSEKFLQYFNKKYEKQRTQNPRLLYDIVCQISPVELSQQQISIFRTEQHPGELIITLGAAYHAGFSHGCQCSSYLMA</sequence>
<dbReference type="OrthoDB" id="9547406at2759"/>
<evidence type="ECO:0000256" key="2">
    <source>
        <dbReference type="ARBA" id="ARBA00023004"/>
    </source>
</evidence>